<evidence type="ECO:0000313" key="3">
    <source>
        <dbReference type="EMBL" id="MRS61548.1"/>
    </source>
</evidence>
<feature type="transmembrane region" description="Helical" evidence="1">
    <location>
        <begin position="50"/>
        <end position="75"/>
    </location>
</feature>
<feature type="domain" description="Peptidase M1 membrane alanine aminopeptidase" evidence="2">
    <location>
        <begin position="852"/>
        <end position="1048"/>
    </location>
</feature>
<dbReference type="GO" id="GO:0042277">
    <property type="term" value="F:peptide binding"/>
    <property type="evidence" value="ECO:0007669"/>
    <property type="project" value="TreeGrafter"/>
</dbReference>
<dbReference type="GO" id="GO:0016020">
    <property type="term" value="C:membrane"/>
    <property type="evidence" value="ECO:0007669"/>
    <property type="project" value="TreeGrafter"/>
</dbReference>
<dbReference type="GO" id="GO:0043171">
    <property type="term" value="P:peptide catabolic process"/>
    <property type="evidence" value="ECO:0007669"/>
    <property type="project" value="TreeGrafter"/>
</dbReference>
<evidence type="ECO:0000259" key="2">
    <source>
        <dbReference type="Pfam" id="PF01433"/>
    </source>
</evidence>
<sequence>MLTLLLGFEGRYHSRQLSYRAAALLFFLFGMVCVRGGFGGDAVFTNAPYVIDVLVGLLSLFLVLVSTLLCANVVLRDTTYRMEALVGTSSVRRFSYFVARFLGLYAAVFGLLILAVAGLLVGGFLLDPLRQGPFQPVHYLWPLLIFGVPNLFFSVSLIFTTALLSRSARAVYATGVLLYVLYLLGSVLGNSPLMARSTIQDQPGWLPFLIDPFGLAPLFQETRFWTVDQRNHQLFPLNGLFVVNRFLWSGIALLVLLIGYRRFSFGEQQAIRTQKAEPQPTVRPVIPYRRYGVNPGTLQHMRLALGAQLRLEAKAVFGQFPVWVMLVLWVILMGVDVSDNLRNGWFGTVTYPDTGVIVEYLRSVRPAMLLIIFWSAELLWRERSTNRQTLVGSTPAHSLVFVGAKLGALALLIFLIISTNSAIGLVIQWTSGYFTNDWPVYLSLYYYSGLPLFLFAVLAVFIQLLSPNKYLGMVLTMTVAGILAFSRRLGLEHYLLRYAVVPELNYSAMNGFGHYAVAFDWYMIYWSCCAVLLGMLAVGFWPTRLQVSTWQRIKAVGEPWGKTGRWMFAGVFLLWILVGGVIYYQTNVIATYRSKTAWQDWQIQYEQNYKRFAALRQPVITAVRTQVDLFPENRQYRVKGVYQLQNKSASPVHRLWLGVDPEVSLVQLDLPGVQKKTHDPVFNQFWFDLKKPMQPGETLPLRFSMTVNRTGFVPFNAENSIVENGSYIELEKYVPFLGYNSRLECEEPLVRTKAGLGEQSFPNPSADYDLIDLETTVSTSADQQVVTVGTLQKSWMSDHRCYFHYKTSRPIPFMFALSSARYAELKEVYKGVALRICYQPGQTANVPAMMQALKDALDYGNQHFGRYPFPQLTLAELPQYGGSATAYPGAVFSKERTNFLVDFRDTKRVNYAYATAVHEVAHQWWAHQLRPVSGPGDALLTESLAKYTEATILRKRYGEMALRSYFQGDKNYYFANRNQREPELPLIATEGQPFVAYQKGGLVLCRIQEAMGEERFNRALRRLLAEHTHPGKKPKPEDLIWALQEEATDAQSRLIDEALRAVITNNLSIRVRDCKPLAAGRFALTLEINNAKTGHRPDGKPLALPPDDEWQLAVFNQHTADWNAATRPVFTRKYRFSKARTIIQLIVNQKPKAVAIDPYGFALDDNTTDNVQNLNE</sequence>
<accession>A0A7K0EJC2</accession>
<dbReference type="PANTHER" id="PTHR11533">
    <property type="entry name" value="PROTEASE M1 ZINC METALLOPROTEASE"/>
    <property type="match status" value="1"/>
</dbReference>
<feature type="transmembrane region" description="Helical" evidence="1">
    <location>
        <begin position="564"/>
        <end position="584"/>
    </location>
</feature>
<organism evidence="3 4">
    <name type="scientific">Larkinella terrae</name>
    <dbReference type="NCBI Taxonomy" id="2025311"/>
    <lineage>
        <taxon>Bacteria</taxon>
        <taxon>Pseudomonadati</taxon>
        <taxon>Bacteroidota</taxon>
        <taxon>Cytophagia</taxon>
        <taxon>Cytophagales</taxon>
        <taxon>Spirosomataceae</taxon>
        <taxon>Larkinella</taxon>
    </lineage>
</organism>
<feature type="transmembrane region" description="Helical" evidence="1">
    <location>
        <begin position="444"/>
        <end position="465"/>
    </location>
</feature>
<feature type="transmembrane region" description="Helical" evidence="1">
    <location>
        <begin position="523"/>
        <end position="543"/>
    </location>
</feature>
<keyword evidence="4" id="KW-1185">Reference proteome</keyword>
<dbReference type="SUPFAM" id="SSF55486">
    <property type="entry name" value="Metalloproteases ('zincins'), catalytic domain"/>
    <property type="match status" value="1"/>
</dbReference>
<protein>
    <recommendedName>
        <fullName evidence="2">Peptidase M1 membrane alanine aminopeptidase domain-containing protein</fullName>
    </recommendedName>
</protein>
<dbReference type="OrthoDB" id="100605at2"/>
<feature type="transmembrane region" description="Helical" evidence="1">
    <location>
        <begin position="400"/>
        <end position="424"/>
    </location>
</feature>
<dbReference type="RefSeq" id="WP_154174910.1">
    <property type="nucleotide sequence ID" value="NZ_WJXZ01000004.1"/>
</dbReference>
<dbReference type="InterPro" id="IPR027268">
    <property type="entry name" value="Peptidase_M4/M1_CTD_sf"/>
</dbReference>
<gene>
    <name evidence="3" type="ORF">GJJ30_09640</name>
</gene>
<name>A0A7K0EJC2_9BACT</name>
<feature type="transmembrane region" description="Helical" evidence="1">
    <location>
        <begin position="246"/>
        <end position="263"/>
    </location>
</feature>
<dbReference type="GO" id="GO:0005737">
    <property type="term" value="C:cytoplasm"/>
    <property type="evidence" value="ECO:0007669"/>
    <property type="project" value="TreeGrafter"/>
</dbReference>
<feature type="transmembrane region" description="Helical" evidence="1">
    <location>
        <begin position="470"/>
        <end position="489"/>
    </location>
</feature>
<dbReference type="GO" id="GO:0070006">
    <property type="term" value="F:metalloaminopeptidase activity"/>
    <property type="evidence" value="ECO:0007669"/>
    <property type="project" value="TreeGrafter"/>
</dbReference>
<evidence type="ECO:0000256" key="1">
    <source>
        <dbReference type="SAM" id="Phobius"/>
    </source>
</evidence>
<dbReference type="InterPro" id="IPR050344">
    <property type="entry name" value="Peptidase_M1_aminopeptidases"/>
</dbReference>
<dbReference type="PANTHER" id="PTHR11533:SF174">
    <property type="entry name" value="PUROMYCIN-SENSITIVE AMINOPEPTIDASE-RELATED"/>
    <property type="match status" value="1"/>
</dbReference>
<feature type="transmembrane region" description="Helical" evidence="1">
    <location>
        <begin position="315"/>
        <end position="335"/>
    </location>
</feature>
<dbReference type="EMBL" id="WJXZ01000004">
    <property type="protein sequence ID" value="MRS61548.1"/>
    <property type="molecule type" value="Genomic_DNA"/>
</dbReference>
<feature type="transmembrane region" description="Helical" evidence="1">
    <location>
        <begin position="138"/>
        <end position="163"/>
    </location>
</feature>
<feature type="transmembrane region" description="Helical" evidence="1">
    <location>
        <begin position="170"/>
        <end position="188"/>
    </location>
</feature>
<feature type="transmembrane region" description="Helical" evidence="1">
    <location>
        <begin position="363"/>
        <end position="380"/>
    </location>
</feature>
<reference evidence="3 4" key="1">
    <citation type="journal article" date="2018" name="Antonie Van Leeuwenhoek">
        <title>Larkinella terrae sp. nov., isolated from soil on Jeju Island, South Korea.</title>
        <authorList>
            <person name="Ten L.N."/>
            <person name="Jeon J."/>
            <person name="Park S.J."/>
            <person name="Park S."/>
            <person name="Lee S.Y."/>
            <person name="Kim M.K."/>
            <person name="Jung H.Y."/>
        </authorList>
    </citation>
    <scope>NUCLEOTIDE SEQUENCE [LARGE SCALE GENOMIC DNA]</scope>
    <source>
        <strain evidence="3 4">KCTC 52001</strain>
    </source>
</reference>
<keyword evidence="1" id="KW-1133">Transmembrane helix</keyword>
<dbReference type="Proteomes" id="UP000441754">
    <property type="component" value="Unassembled WGS sequence"/>
</dbReference>
<feature type="transmembrane region" description="Helical" evidence="1">
    <location>
        <begin position="102"/>
        <end position="126"/>
    </location>
</feature>
<dbReference type="InterPro" id="IPR014782">
    <property type="entry name" value="Peptidase_M1_dom"/>
</dbReference>
<dbReference type="GO" id="GO:0008270">
    <property type="term" value="F:zinc ion binding"/>
    <property type="evidence" value="ECO:0007669"/>
    <property type="project" value="InterPro"/>
</dbReference>
<dbReference type="Pfam" id="PF01433">
    <property type="entry name" value="Peptidase_M1"/>
    <property type="match status" value="1"/>
</dbReference>
<dbReference type="GO" id="GO:0005615">
    <property type="term" value="C:extracellular space"/>
    <property type="evidence" value="ECO:0007669"/>
    <property type="project" value="TreeGrafter"/>
</dbReference>
<keyword evidence="1" id="KW-0472">Membrane</keyword>
<keyword evidence="1" id="KW-0812">Transmembrane</keyword>
<proteinExistence type="predicted"/>
<feature type="transmembrane region" description="Helical" evidence="1">
    <location>
        <begin position="21"/>
        <end position="38"/>
    </location>
</feature>
<evidence type="ECO:0000313" key="4">
    <source>
        <dbReference type="Proteomes" id="UP000441754"/>
    </source>
</evidence>
<dbReference type="AlphaFoldDB" id="A0A7K0EJC2"/>
<comment type="caution">
    <text evidence="3">The sequence shown here is derived from an EMBL/GenBank/DDBJ whole genome shotgun (WGS) entry which is preliminary data.</text>
</comment>
<dbReference type="Gene3D" id="1.10.390.10">
    <property type="entry name" value="Neutral Protease Domain 2"/>
    <property type="match status" value="1"/>
</dbReference>